<dbReference type="GO" id="GO:0006121">
    <property type="term" value="P:mitochondrial electron transport, succinate to ubiquinone"/>
    <property type="evidence" value="ECO:0007669"/>
    <property type="project" value="TreeGrafter"/>
</dbReference>
<evidence type="ECO:0000256" key="7">
    <source>
        <dbReference type="ARBA" id="ARBA00022989"/>
    </source>
</evidence>
<organism evidence="13 14">
    <name type="scientific">Tilletia indica</name>
    <dbReference type="NCBI Taxonomy" id="43049"/>
    <lineage>
        <taxon>Eukaryota</taxon>
        <taxon>Fungi</taxon>
        <taxon>Dikarya</taxon>
        <taxon>Basidiomycota</taxon>
        <taxon>Ustilaginomycotina</taxon>
        <taxon>Exobasidiomycetes</taxon>
        <taxon>Tilletiales</taxon>
        <taxon>Tilletiaceae</taxon>
        <taxon>Tilletia</taxon>
    </lineage>
</organism>
<dbReference type="PANTHER" id="PTHR13337:SF2">
    <property type="entry name" value="SUCCINATE DEHYDROGENASE [UBIQUINONE] CYTOCHROME B SMALL SUBUNIT, MITOCHONDRIAL"/>
    <property type="match status" value="1"/>
</dbReference>
<keyword evidence="9 12" id="KW-0472">Membrane</keyword>
<keyword evidence="11" id="KW-0408">Iron</keyword>
<evidence type="ECO:0000256" key="6">
    <source>
        <dbReference type="ARBA" id="ARBA00022946"/>
    </source>
</evidence>
<dbReference type="GO" id="GO:0005743">
    <property type="term" value="C:mitochondrial inner membrane"/>
    <property type="evidence" value="ECO:0007669"/>
    <property type="project" value="UniProtKB-SubCell"/>
</dbReference>
<reference evidence="13" key="2">
    <citation type="journal article" date="2019" name="IMA Fungus">
        <title>Genome sequencing and comparison of five Tilletia species to identify candidate genes for the detection of regulated species infecting wheat.</title>
        <authorList>
            <person name="Nguyen H.D.T."/>
            <person name="Sultana T."/>
            <person name="Kesanakurti P."/>
            <person name="Hambleton S."/>
        </authorList>
    </citation>
    <scope>NUCLEOTIDE SEQUENCE</scope>
    <source>
        <strain evidence="13">DAOMC 236416</strain>
    </source>
</reference>
<keyword evidence="7" id="KW-1133">Transmembrane helix</keyword>
<keyword evidence="8 12" id="KW-0496">Mitochondrion</keyword>
<feature type="binding site" description="axial binding residue" evidence="11">
    <location>
        <position position="128"/>
    </location>
    <ligand>
        <name>heme b</name>
        <dbReference type="ChEBI" id="CHEBI:60344"/>
        <note>ligand shared with SDHC</note>
    </ligand>
    <ligandPart>
        <name>Fe</name>
        <dbReference type="ChEBI" id="CHEBI:18248"/>
    </ligandPart>
</feature>
<proteinExistence type="inferred from homology"/>
<feature type="binding site" evidence="10">
    <location>
        <position position="140"/>
    </location>
    <ligand>
        <name>a ubiquinone</name>
        <dbReference type="ChEBI" id="CHEBI:16389"/>
        <note>ligand shared with IP/SDHB</note>
    </ligand>
</feature>
<dbReference type="Gene3D" id="1.20.1300.10">
    <property type="entry name" value="Fumarate reductase/succinate dehydrogenase, transmembrane subunit"/>
    <property type="match status" value="1"/>
</dbReference>
<dbReference type="Pfam" id="PF05328">
    <property type="entry name" value="CybS"/>
    <property type="match status" value="1"/>
</dbReference>
<dbReference type="EMBL" id="LWDF02000232">
    <property type="protein sequence ID" value="KAE8251756.1"/>
    <property type="molecule type" value="Genomic_DNA"/>
</dbReference>
<keyword evidence="5 12" id="KW-0999">Mitochondrion inner membrane</keyword>
<keyword evidence="14" id="KW-1185">Reference proteome</keyword>
<evidence type="ECO:0000256" key="2">
    <source>
        <dbReference type="ARBA" id="ARBA00007294"/>
    </source>
</evidence>
<sequence>MSLPSAATGAFRAASLAARPSMMRTAAAAASPALVARTAFHTSALAQIRSTQRKNASAVAGTPTKSYIDGTVNEPTTFPPPSPSHGSYHWTLERTLSIALVPLIAAGAVKHGASGILDGAIGLSLVVHSHIGFDACLQDYLHKRKYPIAGPIGVWALRAATVGTLVGIYEFQTNDVGFTELIAKVWTA</sequence>
<keyword evidence="4" id="KW-0812">Transmembrane</keyword>
<evidence type="ECO:0000256" key="8">
    <source>
        <dbReference type="ARBA" id="ARBA00023128"/>
    </source>
</evidence>
<evidence type="ECO:0000256" key="3">
    <source>
        <dbReference type="ARBA" id="ARBA00022448"/>
    </source>
</evidence>
<dbReference type="AlphaFoldDB" id="A0A177TG98"/>
<reference evidence="13" key="1">
    <citation type="submission" date="2016-04" db="EMBL/GenBank/DDBJ databases">
        <authorList>
            <person name="Nguyen H.D."/>
            <person name="Samba Siva P."/>
            <person name="Cullis J."/>
            <person name="Levesque C.A."/>
            <person name="Hambleton S."/>
        </authorList>
    </citation>
    <scope>NUCLEOTIDE SEQUENCE</scope>
    <source>
        <strain evidence="13">DAOMC 236416</strain>
    </source>
</reference>
<dbReference type="GO" id="GO:0046872">
    <property type="term" value="F:metal ion binding"/>
    <property type="evidence" value="ECO:0007669"/>
    <property type="project" value="UniProtKB-KW"/>
</dbReference>
<dbReference type="PANTHER" id="PTHR13337">
    <property type="entry name" value="SUCCINATE DEHYDROGENASE"/>
    <property type="match status" value="1"/>
</dbReference>
<evidence type="ECO:0000256" key="9">
    <source>
        <dbReference type="ARBA" id="ARBA00023136"/>
    </source>
</evidence>
<dbReference type="InterPro" id="IPR007992">
    <property type="entry name" value="CybS"/>
</dbReference>
<evidence type="ECO:0000313" key="14">
    <source>
        <dbReference type="Proteomes" id="UP000077521"/>
    </source>
</evidence>
<keyword evidence="6 12" id="KW-0809">Transit peptide</keyword>
<comment type="subcellular location">
    <subcellularLocation>
        <location evidence="1 12">Mitochondrion inner membrane</location>
        <topology evidence="1 12">Multi-pass membrane protein</topology>
    </subcellularLocation>
</comment>
<evidence type="ECO:0000256" key="10">
    <source>
        <dbReference type="PIRSR" id="PIRSR607992-1"/>
    </source>
</evidence>
<evidence type="ECO:0000256" key="5">
    <source>
        <dbReference type="ARBA" id="ARBA00022792"/>
    </source>
</evidence>
<protein>
    <recommendedName>
        <fullName evidence="12">Succinate dehydrogenase [ubiquinone] cytochrome b small subunit</fullName>
    </recommendedName>
</protein>
<comment type="caution">
    <text evidence="13">The sequence shown here is derived from an EMBL/GenBank/DDBJ whole genome shotgun (WGS) entry which is preliminary data.</text>
</comment>
<evidence type="ECO:0000313" key="13">
    <source>
        <dbReference type="EMBL" id="KAE8251756.1"/>
    </source>
</evidence>
<keyword evidence="3" id="KW-0813">Transport</keyword>
<gene>
    <name evidence="13" type="ORF">A4X13_0g3856</name>
</gene>
<accession>A0A177TG98</accession>
<dbReference type="CDD" id="cd03496">
    <property type="entry name" value="SQR_TypeC_CybS"/>
    <property type="match status" value="1"/>
</dbReference>
<evidence type="ECO:0000256" key="11">
    <source>
        <dbReference type="PIRSR" id="PIRSR607992-2"/>
    </source>
</evidence>
<name>A0A177TG98_9BASI</name>
<dbReference type="Proteomes" id="UP000077521">
    <property type="component" value="Unassembled WGS sequence"/>
</dbReference>
<evidence type="ECO:0000256" key="12">
    <source>
        <dbReference type="RuleBase" id="RU364031"/>
    </source>
</evidence>
<evidence type="ECO:0000256" key="4">
    <source>
        <dbReference type="ARBA" id="ARBA00022692"/>
    </source>
</evidence>
<dbReference type="SUPFAM" id="SSF81343">
    <property type="entry name" value="Fumarate reductase respiratory complex transmembrane subunits"/>
    <property type="match status" value="1"/>
</dbReference>
<dbReference type="GO" id="GO:0020037">
    <property type="term" value="F:heme binding"/>
    <property type="evidence" value="ECO:0007669"/>
    <property type="project" value="TreeGrafter"/>
</dbReference>
<comment type="similarity">
    <text evidence="2 12">Belongs to the CybS family.</text>
</comment>
<keyword evidence="11" id="KW-0479">Metal-binding</keyword>
<dbReference type="InterPro" id="IPR034804">
    <property type="entry name" value="SQR/QFR_C/D"/>
</dbReference>
<dbReference type="GO" id="GO:0006099">
    <property type="term" value="P:tricarboxylic acid cycle"/>
    <property type="evidence" value="ECO:0007669"/>
    <property type="project" value="TreeGrafter"/>
</dbReference>
<evidence type="ECO:0000256" key="1">
    <source>
        <dbReference type="ARBA" id="ARBA00004448"/>
    </source>
</evidence>
<dbReference type="GO" id="GO:0048039">
    <property type="term" value="F:ubiquinone binding"/>
    <property type="evidence" value="ECO:0007669"/>
    <property type="project" value="TreeGrafter"/>
</dbReference>